<reference evidence="3" key="1">
    <citation type="submission" date="2021-12" db="EMBL/GenBank/DDBJ databases">
        <title>Novel species in genus Dyadobacter.</title>
        <authorList>
            <person name="Ma C."/>
        </authorList>
    </citation>
    <scope>NUCLEOTIDE SEQUENCE</scope>
    <source>
        <strain evidence="3">LJ419</strain>
    </source>
</reference>
<dbReference type="Pfam" id="PF18962">
    <property type="entry name" value="Por_Secre_tail"/>
    <property type="match status" value="1"/>
</dbReference>
<feature type="domain" description="Secretion system C-terminal sorting" evidence="2">
    <location>
        <begin position="648"/>
        <end position="721"/>
    </location>
</feature>
<sequence>MEKTIAKKHSSIFGNALLAIALLFSTFAATAQNNWNFPSAETFEQLADVAYGNGKYVQIGSNGLIRTSTNRVVWETLQSGIDNYSLNSIVFANGKFVIVGQDGTILTSSDGSVWNKQNSGTDQSLNGIAFGNGVFVAVGINGTIVSSPDGNNWTGRPSGTTTDLNDVAFSAIFFVAVGNGGEIRTSKFDNLDIWTQRASGTTNTLVAVADGLGATFVAVGAKGTIVFTSNAYNWQVKAGPANSAKFYWMGVAANPVTGAFVAINDGYMVATSADGSYWGNALIHSGSDGVTLRLRYLQNHFLATGVNGRMRASYDNGKTWSSPVPNYARMNMKGAAFGNGRFVAVGNEPLITGAGSAGYSNLIINSTDGIHFSPSETSHLVGGAKTFNDVTFGNSMFVAVGDDAIIQTSTDGIKWNYSHVIFGKKLTGVAYGNGRFVAVGYDGLILWSVDGKTWQKANSAGTISYNAVGFTNGQFTLVGREGVLASSVTGINWNFRPTGTKNELRSVAYGNGRWIAVGTYNTVVTSLNGSTWKSQQFSPSNDHFDDICYANGQFVAVTMSGNVYTSISPNFWDNVTNYKTNKVLNSITFGNGQFFAVGISGLLMTSPFAEAPVLSDPPKAMRCSGCLNSDEEVEKVSENEVDFNVTTFPNPVVDHFAVVIQGAAGEEVRLTLMDLSGRTISDKTMHAGSAKFQESITMVQKQTGMYLLRVSTHTQMQTVKIFKQ</sequence>
<feature type="signal peptide" evidence="1">
    <location>
        <begin position="1"/>
        <end position="31"/>
    </location>
</feature>
<dbReference type="NCBIfam" id="TIGR04183">
    <property type="entry name" value="Por_Secre_tail"/>
    <property type="match status" value="1"/>
</dbReference>
<dbReference type="SUPFAM" id="SSF110296">
    <property type="entry name" value="Oligoxyloglucan reducing end-specific cellobiohydrolase"/>
    <property type="match status" value="1"/>
</dbReference>
<evidence type="ECO:0000313" key="3">
    <source>
        <dbReference type="EMBL" id="MCF0064306.1"/>
    </source>
</evidence>
<accession>A0A9X1PP27</accession>
<dbReference type="RefSeq" id="WP_234657241.1">
    <property type="nucleotide sequence ID" value="NZ_JAJTTC010000007.1"/>
</dbReference>
<dbReference type="Proteomes" id="UP001139000">
    <property type="component" value="Unassembled WGS sequence"/>
</dbReference>
<dbReference type="InterPro" id="IPR026444">
    <property type="entry name" value="Secre_tail"/>
</dbReference>
<proteinExistence type="predicted"/>
<keyword evidence="4" id="KW-1185">Reference proteome</keyword>
<keyword evidence="1" id="KW-0732">Signal</keyword>
<dbReference type="AlphaFoldDB" id="A0A9X1PP27"/>
<evidence type="ECO:0000256" key="1">
    <source>
        <dbReference type="SAM" id="SignalP"/>
    </source>
</evidence>
<comment type="caution">
    <text evidence="3">The sequence shown here is derived from an EMBL/GenBank/DDBJ whole genome shotgun (WGS) entry which is preliminary data.</text>
</comment>
<feature type="chain" id="PRO_5040824793" evidence="1">
    <location>
        <begin position="32"/>
        <end position="724"/>
    </location>
</feature>
<name>A0A9X1PP27_9BACT</name>
<dbReference type="CDD" id="cd15482">
    <property type="entry name" value="Sialidase_non-viral"/>
    <property type="match status" value="1"/>
</dbReference>
<gene>
    <name evidence="3" type="ORF">LXM26_22505</name>
</gene>
<evidence type="ECO:0000259" key="2">
    <source>
        <dbReference type="Pfam" id="PF18962"/>
    </source>
</evidence>
<dbReference type="InterPro" id="IPR036278">
    <property type="entry name" value="Sialidase_sf"/>
</dbReference>
<organism evidence="3 4">
    <name type="scientific">Dyadobacter chenwenxiniae</name>
    <dbReference type="NCBI Taxonomy" id="2906456"/>
    <lineage>
        <taxon>Bacteria</taxon>
        <taxon>Pseudomonadati</taxon>
        <taxon>Bacteroidota</taxon>
        <taxon>Cytophagia</taxon>
        <taxon>Cytophagales</taxon>
        <taxon>Spirosomataceae</taxon>
        <taxon>Dyadobacter</taxon>
    </lineage>
</organism>
<evidence type="ECO:0000313" key="4">
    <source>
        <dbReference type="Proteomes" id="UP001139000"/>
    </source>
</evidence>
<protein>
    <submittedName>
        <fullName evidence="3">T9SS type A sorting domain-containing protein</fullName>
    </submittedName>
</protein>
<dbReference type="SUPFAM" id="SSF50939">
    <property type="entry name" value="Sialidases"/>
    <property type="match status" value="1"/>
</dbReference>
<dbReference type="EMBL" id="JAJTTC010000007">
    <property type="protein sequence ID" value="MCF0064306.1"/>
    <property type="molecule type" value="Genomic_DNA"/>
</dbReference>